<dbReference type="Pfam" id="PF18480">
    <property type="entry name" value="DUF5615"/>
    <property type="match status" value="1"/>
</dbReference>
<organism evidence="2 3">
    <name type="scientific">Candidatus Competibacter denitrificans Run_A_D11</name>
    <dbReference type="NCBI Taxonomy" id="1400863"/>
    <lineage>
        <taxon>Bacteria</taxon>
        <taxon>Pseudomonadati</taxon>
        <taxon>Pseudomonadota</taxon>
        <taxon>Gammaproteobacteria</taxon>
        <taxon>Candidatus Competibacteraceae</taxon>
        <taxon>Candidatus Competibacter</taxon>
    </lineage>
</organism>
<accession>W6MBU6</accession>
<dbReference type="RefSeq" id="WP_053085444.1">
    <property type="nucleotide sequence ID" value="NZ_CBTJ020000111.1"/>
</dbReference>
<dbReference type="InterPro" id="IPR041049">
    <property type="entry name" value="DUF5615"/>
</dbReference>
<dbReference type="Proteomes" id="UP000035760">
    <property type="component" value="Unassembled WGS sequence"/>
</dbReference>
<evidence type="ECO:0000313" key="2">
    <source>
        <dbReference type="EMBL" id="CDI04519.1"/>
    </source>
</evidence>
<proteinExistence type="predicted"/>
<comment type="caution">
    <text evidence="2">The sequence shown here is derived from an EMBL/GenBank/DDBJ whole genome shotgun (WGS) entry which is preliminary data.</text>
</comment>
<sequence>MKLLIEMNLSPAWEAILQAQGFEAIHWSMVGEPKALDKAIFAWAGEHNYIVFTHGLDFGAILAATGHHKPSVIHP</sequence>
<feature type="domain" description="DUF5615" evidence="1">
    <location>
        <begin position="1"/>
        <end position="74"/>
    </location>
</feature>
<evidence type="ECO:0000259" key="1">
    <source>
        <dbReference type="Pfam" id="PF18480"/>
    </source>
</evidence>
<reference evidence="2" key="1">
    <citation type="submission" date="2013-07" db="EMBL/GenBank/DDBJ databases">
        <authorList>
            <person name="McIlroy S."/>
        </authorList>
    </citation>
    <scope>NUCLEOTIDE SEQUENCE [LARGE SCALE GENOMIC DNA]</scope>
    <source>
        <strain evidence="2">Run_A_D11</strain>
    </source>
</reference>
<dbReference type="OrthoDB" id="334367at2"/>
<gene>
    <name evidence="2" type="ORF">BN873_980120</name>
</gene>
<protein>
    <recommendedName>
        <fullName evidence="1">DUF5615 domain-containing protein</fullName>
    </recommendedName>
</protein>
<dbReference type="AlphaFoldDB" id="W6MBU6"/>
<keyword evidence="3" id="KW-1185">Reference proteome</keyword>
<dbReference type="EMBL" id="CBTJ020000111">
    <property type="protein sequence ID" value="CDI04519.1"/>
    <property type="molecule type" value="Genomic_DNA"/>
</dbReference>
<reference evidence="2" key="2">
    <citation type="submission" date="2014-03" db="EMBL/GenBank/DDBJ databases">
        <title>Candidatus Competibacter-lineage genomes retrieved from metagenomes reveal functional metabolic diversity.</title>
        <authorList>
            <person name="McIlroy S.J."/>
            <person name="Albertsen M."/>
            <person name="Andresen E.K."/>
            <person name="Saunders A.M."/>
            <person name="Kristiansen R."/>
            <person name="Stokholm-Bjerregaard M."/>
            <person name="Nielsen K.L."/>
            <person name="Nielsen P.H."/>
        </authorList>
    </citation>
    <scope>NUCLEOTIDE SEQUENCE</scope>
    <source>
        <strain evidence="2">Run_A_D11</strain>
    </source>
</reference>
<name>W6MBU6_9GAMM</name>
<evidence type="ECO:0000313" key="3">
    <source>
        <dbReference type="Proteomes" id="UP000035760"/>
    </source>
</evidence>
<dbReference type="STRING" id="1400863.BN873_980120"/>